<feature type="compositionally biased region" description="Polar residues" evidence="1">
    <location>
        <begin position="158"/>
        <end position="169"/>
    </location>
</feature>
<keyword evidence="3" id="KW-1185">Reference proteome</keyword>
<feature type="compositionally biased region" description="Gly residues" evidence="1">
    <location>
        <begin position="130"/>
        <end position="150"/>
    </location>
</feature>
<dbReference type="PANTHER" id="PTHR12460">
    <property type="entry name" value="CYCLIN-DEPENDENT KINASE INHIBITOR-RELATED PROTEIN"/>
    <property type="match status" value="1"/>
</dbReference>
<feature type="compositionally biased region" description="Low complexity" evidence="1">
    <location>
        <begin position="170"/>
        <end position="191"/>
    </location>
</feature>
<reference evidence="2" key="2">
    <citation type="submission" date="2022-06" db="UniProtKB">
        <authorList>
            <consortium name="EnsemblMetazoa"/>
        </authorList>
    </citation>
    <scope>IDENTIFICATION</scope>
    <source>
        <strain evidence="2">PS312</strain>
    </source>
</reference>
<reference evidence="3" key="1">
    <citation type="journal article" date="2008" name="Nat. Genet.">
        <title>The Pristionchus pacificus genome provides a unique perspective on nematode lifestyle and parasitism.</title>
        <authorList>
            <person name="Dieterich C."/>
            <person name="Clifton S.W."/>
            <person name="Schuster L.N."/>
            <person name="Chinwalla A."/>
            <person name="Delehaunty K."/>
            <person name="Dinkelacker I."/>
            <person name="Fulton L."/>
            <person name="Fulton R."/>
            <person name="Godfrey J."/>
            <person name="Minx P."/>
            <person name="Mitreva M."/>
            <person name="Roeseler W."/>
            <person name="Tian H."/>
            <person name="Witte H."/>
            <person name="Yang S.P."/>
            <person name="Wilson R.K."/>
            <person name="Sommer R.J."/>
        </authorList>
    </citation>
    <scope>NUCLEOTIDE SEQUENCE [LARGE SCALE GENOMIC DNA]</scope>
    <source>
        <strain evidence="3">PS312</strain>
    </source>
</reference>
<dbReference type="PANTHER" id="PTHR12460:SF38">
    <property type="entry name" value="KINETOPLAST-ASSOCIATED PROTEIN-LIKE PROTEIN"/>
    <property type="match status" value="1"/>
</dbReference>
<protein>
    <submittedName>
        <fullName evidence="2">Uncharacterized protein</fullName>
    </submittedName>
</protein>
<dbReference type="AlphaFoldDB" id="A0A2A6B787"/>
<feature type="region of interest" description="Disordered" evidence="1">
    <location>
        <begin position="1"/>
        <end position="200"/>
    </location>
</feature>
<feature type="compositionally biased region" description="Basic residues" evidence="1">
    <location>
        <begin position="66"/>
        <end position="83"/>
    </location>
</feature>
<dbReference type="Proteomes" id="UP000005239">
    <property type="component" value="Unassembled WGS sequence"/>
</dbReference>
<accession>A0A2A6B787</accession>
<evidence type="ECO:0000256" key="1">
    <source>
        <dbReference type="SAM" id="MobiDB-lite"/>
    </source>
</evidence>
<name>A0A2A6B787_PRIPA</name>
<evidence type="ECO:0000313" key="2">
    <source>
        <dbReference type="EnsemblMetazoa" id="PPA09175.1"/>
    </source>
</evidence>
<feature type="region of interest" description="Disordered" evidence="1">
    <location>
        <begin position="607"/>
        <end position="656"/>
    </location>
</feature>
<organism evidence="2 3">
    <name type="scientific">Pristionchus pacificus</name>
    <name type="common">Parasitic nematode worm</name>
    <dbReference type="NCBI Taxonomy" id="54126"/>
    <lineage>
        <taxon>Eukaryota</taxon>
        <taxon>Metazoa</taxon>
        <taxon>Ecdysozoa</taxon>
        <taxon>Nematoda</taxon>
        <taxon>Chromadorea</taxon>
        <taxon>Rhabditida</taxon>
        <taxon>Rhabditina</taxon>
        <taxon>Diplogasteromorpha</taxon>
        <taxon>Diplogasteroidea</taxon>
        <taxon>Neodiplogasteridae</taxon>
        <taxon>Pristionchus</taxon>
    </lineage>
</organism>
<evidence type="ECO:0000313" key="3">
    <source>
        <dbReference type="Proteomes" id="UP000005239"/>
    </source>
</evidence>
<proteinExistence type="predicted"/>
<accession>A0A8R1Y8S3</accession>
<gene>
    <name evidence="2" type="primary">WBGene00098729</name>
</gene>
<dbReference type="EnsemblMetazoa" id="PPA09175.1">
    <property type="protein sequence ID" value="PPA09175.1"/>
    <property type="gene ID" value="WBGene00098729"/>
</dbReference>
<sequence>MDKKHKQPPQGQQPMYPNIPGLPPGMMPPNTGGKPMVVVVMKGGGQPNMGGLPFMMGGAPPPQQGGKKKKKKGSKGGKKKKKSGEKSKTKKSGEEESDSDSDRVNAPDIPAAHTHKPPPGSTSPNPQSNGQGGNGGGNEGGGGHGGGGAKKGGHNANPMASSFGSTTTDGGAAPSSSTTSTTSQAGAAGAAGAAGGGGAAAGAAAGAVKKTPAKKPAVKKAPAKPGIKKEAFIIKDGNVDKSCVPAFVLVDGPAGCPVIVPIDARDENAIVNELGPQPLTVAPKETTRGYLVLNEEGLLHFKPEKECKGAPFASTPGQLQKFLINSNIFIADVGPQLPDEKAYNKASTATKDKIGGKDLPVSGHVTMVTDKGTCKFSRVVITQTFPFYPPNAAFGVLVRDFTNGYVYFVPTENRFVGMVLSQGIKQPFKPVVEASIVGNIYKDGNGAAVWGVPSDKQDNIMGFIMCSGTGVPIYVPKPDDVQRPATPVKKAPVKGAVTPGAVSVTGQTASPSPASAAASTTNATGAVAGADGTASTTVPLAGAQGGETGGAAKPVDSVTCTNAQQGGGGGGVTSMTVPIAATTDPAAAAAAGGEDMKDQLKKMVAAQQELPPPEPEPPAAAEAKEEEKKEEEEAPPPPPPPKKPSQSQTNIEYKAKVPGRSFVLLMRWITRMESNA</sequence>
<feature type="region of interest" description="Disordered" evidence="1">
    <location>
        <begin position="538"/>
        <end position="557"/>
    </location>
</feature>
<feature type="compositionally biased region" description="Low complexity" evidence="1">
    <location>
        <begin position="32"/>
        <end position="41"/>
    </location>
</feature>
<feature type="compositionally biased region" description="Basic and acidic residues" evidence="1">
    <location>
        <begin position="84"/>
        <end position="105"/>
    </location>
</feature>